<accession>A0A6G0VZD9</accession>
<keyword evidence="2" id="KW-1185">Reference proteome</keyword>
<evidence type="ECO:0000313" key="2">
    <source>
        <dbReference type="Proteomes" id="UP000478052"/>
    </source>
</evidence>
<dbReference type="PANTHER" id="PTHR31511:SF12">
    <property type="entry name" value="RHO TERMINATION FACTOR N-TERMINAL DOMAIN-CONTAINING PROTEIN"/>
    <property type="match status" value="1"/>
</dbReference>
<dbReference type="Proteomes" id="UP000478052">
    <property type="component" value="Unassembled WGS sequence"/>
</dbReference>
<proteinExistence type="predicted"/>
<reference evidence="1 2" key="1">
    <citation type="submission" date="2019-08" db="EMBL/GenBank/DDBJ databases">
        <title>Whole genome of Aphis craccivora.</title>
        <authorList>
            <person name="Voronova N.V."/>
            <person name="Shulinski R.S."/>
            <person name="Bandarenka Y.V."/>
            <person name="Zhorov D.G."/>
            <person name="Warner D."/>
        </authorList>
    </citation>
    <scope>NUCLEOTIDE SEQUENCE [LARGE SCALE GENOMIC DNA]</scope>
    <source>
        <strain evidence="1">180601</strain>
        <tissue evidence="1">Whole Body</tissue>
    </source>
</reference>
<evidence type="ECO:0000313" key="1">
    <source>
        <dbReference type="EMBL" id="KAF0715463.1"/>
    </source>
</evidence>
<gene>
    <name evidence="1" type="ORF">FWK35_00028010</name>
</gene>
<dbReference type="AlphaFoldDB" id="A0A6G0VZD9"/>
<sequence length="140" mass="16041">MPEMIELLKTHVQQNAIKFNLKLELTYNRSNVPHSSENRAFKTVVVEIFHDSDIDTIIERAFIKLMGEQEEYKSCGSGFTLESIDGLLLAVYKYTPMSGSSYIGFPAFIDRKRTTINPQNVDQQCFKWAILVRFGKARDG</sequence>
<dbReference type="OrthoDB" id="6625030at2759"/>
<comment type="caution">
    <text evidence="1">The sequence shown here is derived from an EMBL/GenBank/DDBJ whole genome shotgun (WGS) entry which is preliminary data.</text>
</comment>
<dbReference type="PANTHER" id="PTHR31511">
    <property type="entry name" value="PROTEIN CBG23764"/>
    <property type="match status" value="1"/>
</dbReference>
<name>A0A6G0VZD9_APHCR</name>
<organism evidence="1 2">
    <name type="scientific">Aphis craccivora</name>
    <name type="common">Cowpea aphid</name>
    <dbReference type="NCBI Taxonomy" id="307492"/>
    <lineage>
        <taxon>Eukaryota</taxon>
        <taxon>Metazoa</taxon>
        <taxon>Ecdysozoa</taxon>
        <taxon>Arthropoda</taxon>
        <taxon>Hexapoda</taxon>
        <taxon>Insecta</taxon>
        <taxon>Pterygota</taxon>
        <taxon>Neoptera</taxon>
        <taxon>Paraneoptera</taxon>
        <taxon>Hemiptera</taxon>
        <taxon>Sternorrhyncha</taxon>
        <taxon>Aphidomorpha</taxon>
        <taxon>Aphidoidea</taxon>
        <taxon>Aphididae</taxon>
        <taxon>Aphidini</taxon>
        <taxon>Aphis</taxon>
        <taxon>Aphis</taxon>
    </lineage>
</organism>
<protein>
    <submittedName>
        <fullName evidence="1">Uncharacterized protein</fullName>
    </submittedName>
</protein>
<dbReference type="EMBL" id="VUJU01010183">
    <property type="protein sequence ID" value="KAF0715463.1"/>
    <property type="molecule type" value="Genomic_DNA"/>
</dbReference>